<keyword evidence="7" id="KW-0067">ATP-binding</keyword>
<dbReference type="EMBL" id="JAGSOH010000138">
    <property type="protein sequence ID" value="MBR7830528.1"/>
    <property type="molecule type" value="Genomic_DNA"/>
</dbReference>
<evidence type="ECO:0000256" key="3">
    <source>
        <dbReference type="ARBA" id="ARBA00022553"/>
    </source>
</evidence>
<dbReference type="GO" id="GO:0000155">
    <property type="term" value="F:phosphorelay sensor kinase activity"/>
    <property type="evidence" value="ECO:0007669"/>
    <property type="project" value="InterPro"/>
</dbReference>
<evidence type="ECO:0000256" key="2">
    <source>
        <dbReference type="ARBA" id="ARBA00012438"/>
    </source>
</evidence>
<dbReference type="GO" id="GO:0005524">
    <property type="term" value="F:ATP binding"/>
    <property type="evidence" value="ECO:0007669"/>
    <property type="project" value="UniProtKB-KW"/>
</dbReference>
<comment type="catalytic activity">
    <reaction evidence="1">
        <text>ATP + protein L-histidine = ADP + protein N-phospho-L-histidine.</text>
        <dbReference type="EC" id="2.7.13.3"/>
    </reaction>
</comment>
<keyword evidence="5" id="KW-0547">Nucleotide-binding</keyword>
<feature type="domain" description="Signal transduction histidine kinase subgroup 3 dimerisation and phosphoacceptor" evidence="11">
    <location>
        <begin position="189"/>
        <end position="254"/>
    </location>
</feature>
<evidence type="ECO:0000313" key="12">
    <source>
        <dbReference type="EMBL" id="MBR7830528.1"/>
    </source>
</evidence>
<keyword evidence="13" id="KW-1185">Reference proteome</keyword>
<dbReference type="InterPro" id="IPR011712">
    <property type="entry name" value="Sig_transdc_His_kin_sub3_dim/P"/>
</dbReference>
<dbReference type="Gene3D" id="3.30.565.10">
    <property type="entry name" value="Histidine kinase-like ATPase, C-terminal domain"/>
    <property type="match status" value="1"/>
</dbReference>
<dbReference type="AlphaFoldDB" id="A0A941EGW0"/>
<keyword evidence="8" id="KW-0902">Two-component regulatory system</keyword>
<feature type="transmembrane region" description="Helical" evidence="10">
    <location>
        <begin position="114"/>
        <end position="131"/>
    </location>
</feature>
<evidence type="ECO:0000256" key="9">
    <source>
        <dbReference type="SAM" id="MobiDB-lite"/>
    </source>
</evidence>
<evidence type="ECO:0000256" key="10">
    <source>
        <dbReference type="SAM" id="Phobius"/>
    </source>
</evidence>
<keyword evidence="6" id="KW-0418">Kinase</keyword>
<evidence type="ECO:0000313" key="13">
    <source>
        <dbReference type="Proteomes" id="UP000676325"/>
    </source>
</evidence>
<name>A0A941EGW0_9ACTN</name>
<evidence type="ECO:0000256" key="6">
    <source>
        <dbReference type="ARBA" id="ARBA00022777"/>
    </source>
</evidence>
<sequence>MLRSLTPIYPVAARRRVLLVDGLLALALLTATTTAGHFWTVPHRHDYDLSGIVLSAAVMLPLTFRRRYPLIVFGVSGTTYALYLALGYATALDFYGPLIAFATVAIIERARTTAYAAVLFAALLLAGGLVMPGSPVLASLFQAVLAPGLAWALGASIRGLSLRNRRLAELTALLEGAQALIAQRAAIDERVRIARELHDAAAHHISVIGVQAELAWYVFDSDPSQARASLGLIAAASRDAVSEMRNLLTVLRPESPAPEDAELDLMPALGLSRLPELIERARATGVRVPAEPEISGEQRPLTPAADACAYRIVQEALTNVAKHAPGAVTRVQLGYRRSGLRIAVVNEAPPRLPAPSAAPSHAPPPAVPDQPTPDVADAHSDGIPLGTGLGLIGMRERAAICGGELTAGRRAGGGYAVILRLPSNSDVDCPDAARLSSGP</sequence>
<dbReference type="RefSeq" id="WP_212521654.1">
    <property type="nucleotide sequence ID" value="NZ_JAGSOH010000138.1"/>
</dbReference>
<dbReference type="PANTHER" id="PTHR24421:SF10">
    <property type="entry name" value="NITRATE_NITRITE SENSOR PROTEIN NARQ"/>
    <property type="match status" value="1"/>
</dbReference>
<organism evidence="12 13">
    <name type="scientific">Actinospica acidithermotolerans</name>
    <dbReference type="NCBI Taxonomy" id="2828514"/>
    <lineage>
        <taxon>Bacteria</taxon>
        <taxon>Bacillati</taxon>
        <taxon>Actinomycetota</taxon>
        <taxon>Actinomycetes</taxon>
        <taxon>Catenulisporales</taxon>
        <taxon>Actinospicaceae</taxon>
        <taxon>Actinospica</taxon>
    </lineage>
</organism>
<dbReference type="Proteomes" id="UP000676325">
    <property type="component" value="Unassembled WGS sequence"/>
</dbReference>
<evidence type="ECO:0000256" key="7">
    <source>
        <dbReference type="ARBA" id="ARBA00022840"/>
    </source>
</evidence>
<gene>
    <name evidence="12" type="ORF">KDK95_29775</name>
</gene>
<evidence type="ECO:0000256" key="1">
    <source>
        <dbReference type="ARBA" id="ARBA00000085"/>
    </source>
</evidence>
<dbReference type="EC" id="2.7.13.3" evidence="2"/>
<comment type="caution">
    <text evidence="12">The sequence shown here is derived from an EMBL/GenBank/DDBJ whole genome shotgun (WGS) entry which is preliminary data.</text>
</comment>
<reference evidence="12" key="1">
    <citation type="submission" date="2021-04" db="EMBL/GenBank/DDBJ databases">
        <title>Genome based classification of Actinospica acidithermotolerans sp. nov., an actinobacterium isolated from an Indonesian hot spring.</title>
        <authorList>
            <person name="Kusuma A.B."/>
            <person name="Putra K.E."/>
            <person name="Nafisah S."/>
            <person name="Loh J."/>
            <person name="Nouioui I."/>
            <person name="Goodfellow M."/>
        </authorList>
    </citation>
    <scope>NUCLEOTIDE SEQUENCE</scope>
    <source>
        <strain evidence="12">MGRD01-02</strain>
    </source>
</reference>
<dbReference type="SUPFAM" id="SSF55874">
    <property type="entry name" value="ATPase domain of HSP90 chaperone/DNA topoisomerase II/histidine kinase"/>
    <property type="match status" value="1"/>
</dbReference>
<dbReference type="PANTHER" id="PTHR24421">
    <property type="entry name" value="NITRATE/NITRITE SENSOR PROTEIN NARX-RELATED"/>
    <property type="match status" value="1"/>
</dbReference>
<protein>
    <recommendedName>
        <fullName evidence="2">histidine kinase</fullName>
        <ecNumber evidence="2">2.7.13.3</ecNumber>
    </recommendedName>
</protein>
<evidence type="ECO:0000256" key="5">
    <source>
        <dbReference type="ARBA" id="ARBA00022741"/>
    </source>
</evidence>
<accession>A0A941EGW0</accession>
<feature type="transmembrane region" description="Helical" evidence="10">
    <location>
        <begin position="137"/>
        <end position="157"/>
    </location>
</feature>
<dbReference type="Pfam" id="PF07730">
    <property type="entry name" value="HisKA_3"/>
    <property type="match status" value="1"/>
</dbReference>
<feature type="region of interest" description="Disordered" evidence="9">
    <location>
        <begin position="351"/>
        <end position="382"/>
    </location>
</feature>
<keyword evidence="10" id="KW-1133">Transmembrane helix</keyword>
<dbReference type="CDD" id="cd16917">
    <property type="entry name" value="HATPase_UhpB-NarQ-NarX-like"/>
    <property type="match status" value="1"/>
</dbReference>
<dbReference type="GO" id="GO:0046983">
    <property type="term" value="F:protein dimerization activity"/>
    <property type="evidence" value="ECO:0007669"/>
    <property type="project" value="InterPro"/>
</dbReference>
<dbReference type="Gene3D" id="1.20.5.1930">
    <property type="match status" value="1"/>
</dbReference>
<dbReference type="InterPro" id="IPR036890">
    <property type="entry name" value="HATPase_C_sf"/>
</dbReference>
<keyword evidence="3" id="KW-0597">Phosphoprotein</keyword>
<evidence type="ECO:0000256" key="4">
    <source>
        <dbReference type="ARBA" id="ARBA00022679"/>
    </source>
</evidence>
<dbReference type="InterPro" id="IPR050482">
    <property type="entry name" value="Sensor_HK_TwoCompSys"/>
</dbReference>
<dbReference type="GO" id="GO:0016020">
    <property type="term" value="C:membrane"/>
    <property type="evidence" value="ECO:0007669"/>
    <property type="project" value="InterPro"/>
</dbReference>
<keyword evidence="4" id="KW-0808">Transferase</keyword>
<keyword evidence="10" id="KW-0472">Membrane</keyword>
<proteinExistence type="predicted"/>
<feature type="compositionally biased region" description="Pro residues" evidence="9">
    <location>
        <begin position="361"/>
        <end position="371"/>
    </location>
</feature>
<evidence type="ECO:0000256" key="8">
    <source>
        <dbReference type="ARBA" id="ARBA00023012"/>
    </source>
</evidence>
<keyword evidence="10" id="KW-0812">Transmembrane</keyword>
<feature type="transmembrane region" description="Helical" evidence="10">
    <location>
        <begin position="80"/>
        <end position="107"/>
    </location>
</feature>
<evidence type="ECO:0000259" key="11">
    <source>
        <dbReference type="Pfam" id="PF07730"/>
    </source>
</evidence>